<proteinExistence type="predicted"/>
<evidence type="ECO:0008006" key="8">
    <source>
        <dbReference type="Google" id="ProtNLM"/>
    </source>
</evidence>
<sequence>MPLFKYDLKAKEIIFMLNKINFFSTVHFCKIDVKCIPSSFTNNYNINKSTYMNRKFIVGDKNVGRINSNMRLRKLKDKNMVIFWKKENGNNIKKKKKKSGKKLFASGFKKSVILNKFHIDLLNEELKNVENEINNKYLTSNEEKEIILRKSKYASQKFYKANEEEIKIIRKSEGQYYLPIECENSTIIRIVNINDKVTSPIFRCVRNSKFGLRKKERTFFFYYSTFICSFFFTMGIWQYKKMKKKKFLINYISNNLNDEIINLNGTNFPWVNDYKTLKDEYTQLSRNLLKYENKLVSGYNILRNIYVNVLSNYENWIPYFNLIGMYKNYIETSDSVSRMNFKGMENICVDTDDYLSKNRNNLYDNIKRKEKEEYKNSIEYVTVDLNNIDNIYEWLLKIRNENIVMKLYRKFFKRNEIITNDELKKLVIEKYKYRKVEITGVLDTTNEVYVGPKIYEKDSKQKYFYVICPLFLKNGNCILVNRGLVSNDILEEKINEIPKIVTIRAVLDPGELYECSFKKIKNFSNKSSKKESYFYYYNIEEICNHTNISKFEGTSYFIANVYDIIFHEDYLSDIQKYNNNNNVGEESNSPDKTNYIDLDNVNINNIDINQVDRETQERIKRLTKAKSNVIQKDKNYVNNLDDVYLSDIPYKSRPFRYDEHFIHKKKKDYVEITGVLDTTNEVYVGPKIYEKDSKQKYFYVICPLFLKNGNCILVNRGLVSNDILEEKINEIPKIVTIRAVLDPGELYECSFKKIKNFSNKSSKKESYFYYYNIEEICNHTNISKFEGTSYFIANVYDIIFHEDYLSDIQKYNNNNNVGEESNSPDKTNYIDLDNVNINNIDINQVDRETQERIKRLTKAKSNVIQKDKNYVNNLDDVYLSDIPYKSRPFRYDEHFIHKKKKDYVKFYADESTHFNYACQWFLFSFIFSTISIFKFVQFKRWVF</sequence>
<comment type="subcellular location">
    <subcellularLocation>
        <location evidence="1">Membrane</location>
    </subcellularLocation>
</comment>
<dbReference type="GO" id="GO:0016020">
    <property type="term" value="C:membrane"/>
    <property type="evidence" value="ECO:0007669"/>
    <property type="project" value="UniProtKB-SubCell"/>
</dbReference>
<feature type="transmembrane region" description="Helical" evidence="5">
    <location>
        <begin position="219"/>
        <end position="239"/>
    </location>
</feature>
<feature type="transmembrane region" description="Helical" evidence="5">
    <location>
        <begin position="920"/>
        <end position="936"/>
    </location>
</feature>
<gene>
    <name evidence="6" type="ORF">PFMALIP_04848</name>
</gene>
<evidence type="ECO:0000256" key="5">
    <source>
        <dbReference type="SAM" id="Phobius"/>
    </source>
</evidence>
<evidence type="ECO:0000313" key="7">
    <source>
        <dbReference type="Proteomes" id="UP000030699"/>
    </source>
</evidence>
<organism evidence="6 7">
    <name type="scientific">Plasmodium falciparum MaliPS096_E11</name>
    <dbReference type="NCBI Taxonomy" id="1036727"/>
    <lineage>
        <taxon>Eukaryota</taxon>
        <taxon>Sar</taxon>
        <taxon>Alveolata</taxon>
        <taxon>Apicomplexa</taxon>
        <taxon>Aconoidasida</taxon>
        <taxon>Haemosporida</taxon>
        <taxon>Plasmodiidae</taxon>
        <taxon>Plasmodium</taxon>
        <taxon>Plasmodium (Laverania)</taxon>
    </lineage>
</organism>
<protein>
    <recommendedName>
        <fullName evidence="8">SURF1-like protein</fullName>
    </recommendedName>
</protein>
<evidence type="ECO:0000256" key="1">
    <source>
        <dbReference type="ARBA" id="ARBA00004370"/>
    </source>
</evidence>
<evidence type="ECO:0000256" key="3">
    <source>
        <dbReference type="ARBA" id="ARBA00022989"/>
    </source>
</evidence>
<evidence type="ECO:0000256" key="2">
    <source>
        <dbReference type="ARBA" id="ARBA00022692"/>
    </source>
</evidence>
<dbReference type="InterPro" id="IPR045214">
    <property type="entry name" value="Surf1/Surf4"/>
</dbReference>
<keyword evidence="3 5" id="KW-1133">Transmembrane helix</keyword>
<keyword evidence="2 5" id="KW-0812">Transmembrane</keyword>
<dbReference type="Pfam" id="PF02104">
    <property type="entry name" value="SURF1"/>
    <property type="match status" value="2"/>
</dbReference>
<evidence type="ECO:0000256" key="4">
    <source>
        <dbReference type="ARBA" id="ARBA00023136"/>
    </source>
</evidence>
<dbReference type="OrthoDB" id="10040024at2759"/>
<dbReference type="Proteomes" id="UP000030699">
    <property type="component" value="Unassembled WGS sequence"/>
</dbReference>
<dbReference type="AlphaFoldDB" id="A0A024WIV3"/>
<dbReference type="EMBL" id="KI925614">
    <property type="protein sequence ID" value="ETW47179.1"/>
    <property type="molecule type" value="Genomic_DNA"/>
</dbReference>
<reference evidence="6 7" key="2">
    <citation type="submission" date="2013-02" db="EMBL/GenBank/DDBJ databases">
        <title>The Genome Sequence of Plasmodium falciparum MaliPS096_E11.</title>
        <authorList>
            <consortium name="The Broad Institute Genome Sequencing Platform"/>
            <consortium name="The Broad Institute Genome Sequencing Center for Infectious Disease"/>
            <person name="Neafsey D."/>
            <person name="Cheeseman I."/>
            <person name="Volkman S."/>
            <person name="Adams J."/>
            <person name="Walker B."/>
            <person name="Young S.K."/>
            <person name="Zeng Q."/>
            <person name="Gargeya S."/>
            <person name="Fitzgerald M."/>
            <person name="Haas B."/>
            <person name="Abouelleil A."/>
            <person name="Alvarado L."/>
            <person name="Arachchi H.M."/>
            <person name="Berlin A.M."/>
            <person name="Chapman S.B."/>
            <person name="Dewar J."/>
            <person name="Goldberg J."/>
            <person name="Griggs A."/>
            <person name="Gujja S."/>
            <person name="Hansen M."/>
            <person name="Howarth C."/>
            <person name="Imamovic A."/>
            <person name="Larimer J."/>
            <person name="McCowan C."/>
            <person name="Murphy C."/>
            <person name="Neiman D."/>
            <person name="Pearson M."/>
            <person name="Priest M."/>
            <person name="Roberts A."/>
            <person name="Saif S."/>
            <person name="Shea T."/>
            <person name="Sisk P."/>
            <person name="Sykes S."/>
            <person name="Wortman J."/>
            <person name="Nusbaum C."/>
            <person name="Birren B."/>
        </authorList>
    </citation>
    <scope>NUCLEOTIDE SEQUENCE [LARGE SCALE GENOMIC DNA]</scope>
    <source>
        <strain evidence="6 7">MaliPS096_E11</strain>
    </source>
</reference>
<evidence type="ECO:0000313" key="6">
    <source>
        <dbReference type="EMBL" id="ETW47179.1"/>
    </source>
</evidence>
<dbReference type="InterPro" id="IPR002994">
    <property type="entry name" value="Surf1/Shy1"/>
</dbReference>
<keyword evidence="4 5" id="KW-0472">Membrane</keyword>
<dbReference type="PANTHER" id="PTHR23427:SF2">
    <property type="entry name" value="SURFEIT LOCUS PROTEIN 1"/>
    <property type="match status" value="1"/>
</dbReference>
<name>A0A024WIV3_PLAFA</name>
<accession>A0A024WIV3</accession>
<reference evidence="6 7" key="1">
    <citation type="submission" date="2013-02" db="EMBL/GenBank/DDBJ databases">
        <title>The Genome Annotation of Plasmodium falciparum MaliPS096_E11.</title>
        <authorList>
            <consortium name="The Broad Institute Genome Sequencing Platform"/>
            <consortium name="The Broad Institute Genome Sequencing Center for Infectious Disease"/>
            <person name="Neafsey D."/>
            <person name="Hoffman S."/>
            <person name="Volkman S."/>
            <person name="Rosenthal P."/>
            <person name="Walker B."/>
            <person name="Young S.K."/>
            <person name="Zeng Q."/>
            <person name="Gargeya S."/>
            <person name="Fitzgerald M."/>
            <person name="Haas B."/>
            <person name="Abouelleil A."/>
            <person name="Allen A.W."/>
            <person name="Alvarado L."/>
            <person name="Arachchi H.M."/>
            <person name="Berlin A.M."/>
            <person name="Chapman S.B."/>
            <person name="Gainer-Dewar J."/>
            <person name="Goldberg J."/>
            <person name="Griggs A."/>
            <person name="Gujja S."/>
            <person name="Hansen M."/>
            <person name="Howarth C."/>
            <person name="Imamovic A."/>
            <person name="Ireland A."/>
            <person name="Larimer J."/>
            <person name="McCowan C."/>
            <person name="Murphy C."/>
            <person name="Pearson M."/>
            <person name="Poon T.W."/>
            <person name="Priest M."/>
            <person name="Roberts A."/>
            <person name="Saif S."/>
            <person name="Shea T."/>
            <person name="Sisk P."/>
            <person name="Sykes S."/>
            <person name="Wortman J."/>
            <person name="Nusbaum C."/>
            <person name="Birren B."/>
        </authorList>
    </citation>
    <scope>NUCLEOTIDE SEQUENCE [LARGE SCALE GENOMIC DNA]</scope>
    <source>
        <strain evidence="6 7">MaliPS096_E11</strain>
    </source>
</reference>
<dbReference type="PANTHER" id="PTHR23427">
    <property type="entry name" value="SURFEIT LOCUS PROTEIN"/>
    <property type="match status" value="1"/>
</dbReference>